<proteinExistence type="predicted"/>
<dbReference type="STRING" id="394264.SAMN04488040_1317"/>
<dbReference type="Proteomes" id="UP000199239">
    <property type="component" value="Unassembled WGS sequence"/>
</dbReference>
<evidence type="ECO:0000313" key="2">
    <source>
        <dbReference type="Proteomes" id="UP000199239"/>
    </source>
</evidence>
<dbReference type="AlphaFoldDB" id="A0A1I6RLD8"/>
<protein>
    <submittedName>
        <fullName evidence="1">Uncharacterized protein</fullName>
    </submittedName>
</protein>
<accession>A0A1I6RLD8</accession>
<organism evidence="1 2">
    <name type="scientific">Sulfitobacter marinus</name>
    <dbReference type="NCBI Taxonomy" id="394264"/>
    <lineage>
        <taxon>Bacteria</taxon>
        <taxon>Pseudomonadati</taxon>
        <taxon>Pseudomonadota</taxon>
        <taxon>Alphaproteobacteria</taxon>
        <taxon>Rhodobacterales</taxon>
        <taxon>Roseobacteraceae</taxon>
        <taxon>Sulfitobacter</taxon>
    </lineage>
</organism>
<dbReference type="EMBL" id="FPAJ01000002">
    <property type="protein sequence ID" value="SFS65515.1"/>
    <property type="molecule type" value="Genomic_DNA"/>
</dbReference>
<reference evidence="2" key="1">
    <citation type="submission" date="2016-10" db="EMBL/GenBank/DDBJ databases">
        <authorList>
            <person name="Varghese N."/>
            <person name="Submissions S."/>
        </authorList>
    </citation>
    <scope>NUCLEOTIDE SEQUENCE [LARGE SCALE GENOMIC DNA]</scope>
    <source>
        <strain evidence="2">DSM 23422</strain>
    </source>
</reference>
<gene>
    <name evidence="1" type="ORF">SAMN04488040_1317</name>
</gene>
<name>A0A1I6RLD8_9RHOB</name>
<keyword evidence="2" id="KW-1185">Reference proteome</keyword>
<sequence length="54" mass="6109">MKVKTHHCRWDTVPKSKRASNFRLGDSLLGKNCYFLTKIASLSVILSKQDASLD</sequence>
<evidence type="ECO:0000313" key="1">
    <source>
        <dbReference type="EMBL" id="SFS65515.1"/>
    </source>
</evidence>